<protein>
    <submittedName>
        <fullName evidence="3">Redoxin</fullName>
    </submittedName>
</protein>
<feature type="chain" id="PRO_5002325249" evidence="1">
    <location>
        <begin position="18"/>
        <end position="443"/>
    </location>
</feature>
<evidence type="ECO:0000313" key="4">
    <source>
        <dbReference type="Proteomes" id="UP000032361"/>
    </source>
</evidence>
<sequence>MKRIFFLFIFLPNMLLAQHTIKGVFSPAGEFRATILYKVTPTVSEYVASYELEKDGSFEIQLDSTVTKGMYRLVYALPQEDYNFDIIYNGKENIELTFNSETGVTFVKSIENKLLTSYTNSMSMITQSLSNYYGSQSKDTTALKSIFKTQKETQTNFEKAAQNTIALHFIKANKPYIPTKVENVKTYIGNLRKHYFDNIDFANTTLQSSNFLDEKMLNYVFGMSDETKDDITNYKQNISVFCKAMQKVPVKTKRIMLVDLWQQMVDLGIEPVANYISENYLMNIAVELNDQELLHTLILYKNLSNGSVAPDFSIEFKKESTVTTKKLSELKLAENYVIVFWSSTCSHCLDEIPQLHKLVKTYEKGKVKVIAIGLEDQIYGWKTLTYNYPEFIHVYGEGKWDNQIGNDYGVTATPTYFILDKDKKIITKPEDFEALKLFFEGEE</sequence>
<evidence type="ECO:0000313" key="3">
    <source>
        <dbReference type="EMBL" id="KJD31219.1"/>
    </source>
</evidence>
<comment type="caution">
    <text evidence="3">The sequence shown here is derived from an EMBL/GenBank/DDBJ whole genome shotgun (WGS) entry which is preliminary data.</text>
</comment>
<dbReference type="InterPro" id="IPR050553">
    <property type="entry name" value="Thioredoxin_ResA/DsbE_sf"/>
</dbReference>
<evidence type="ECO:0000259" key="2">
    <source>
        <dbReference type="PROSITE" id="PS51352"/>
    </source>
</evidence>
<dbReference type="OrthoDB" id="6399635at2"/>
<dbReference type="PANTHER" id="PTHR42852">
    <property type="entry name" value="THIOL:DISULFIDE INTERCHANGE PROTEIN DSBE"/>
    <property type="match status" value="1"/>
</dbReference>
<reference evidence="3 4" key="1">
    <citation type="journal article" date="2015" name="Antonie Van Leeuwenhoek">
        <title>Tamlana nanhaiensis sp. nov., isolated from surface seawater collected from the South China Sea.</title>
        <authorList>
            <person name="Liu X."/>
            <person name="Lai Q."/>
            <person name="Du Y."/>
            <person name="Li G."/>
            <person name="Sun F."/>
            <person name="Shao Z."/>
        </authorList>
    </citation>
    <scope>NUCLEOTIDE SEQUENCE [LARGE SCALE GENOMIC DNA]</scope>
    <source>
        <strain evidence="3 4">FHC16</strain>
    </source>
</reference>
<dbReference type="PATRIC" id="fig|1382798.3.peg.1641"/>
<dbReference type="InterPro" id="IPR036249">
    <property type="entry name" value="Thioredoxin-like_sf"/>
</dbReference>
<dbReference type="Pfam" id="PF13905">
    <property type="entry name" value="Thioredoxin_8"/>
    <property type="match status" value="1"/>
</dbReference>
<name>A0A0D7VWM5_9FLAO</name>
<dbReference type="Gene3D" id="3.40.30.10">
    <property type="entry name" value="Glutaredoxin"/>
    <property type="match status" value="1"/>
</dbReference>
<evidence type="ECO:0000256" key="1">
    <source>
        <dbReference type="SAM" id="SignalP"/>
    </source>
</evidence>
<feature type="domain" description="Thioredoxin" evidence="2">
    <location>
        <begin position="303"/>
        <end position="443"/>
    </location>
</feature>
<dbReference type="RefSeq" id="WP_044627465.1">
    <property type="nucleotide sequence ID" value="NZ_JTDV01000016.1"/>
</dbReference>
<feature type="signal peptide" evidence="1">
    <location>
        <begin position="1"/>
        <end position="17"/>
    </location>
</feature>
<dbReference type="InterPro" id="IPR012336">
    <property type="entry name" value="Thioredoxin-like_fold"/>
</dbReference>
<dbReference type="Proteomes" id="UP000032361">
    <property type="component" value="Unassembled WGS sequence"/>
</dbReference>
<gene>
    <name evidence="3" type="ORF">PK35_15380</name>
</gene>
<dbReference type="PANTHER" id="PTHR42852:SF13">
    <property type="entry name" value="PROTEIN DIPZ"/>
    <property type="match status" value="1"/>
</dbReference>
<keyword evidence="4" id="KW-1185">Reference proteome</keyword>
<dbReference type="PROSITE" id="PS51352">
    <property type="entry name" value="THIOREDOXIN_2"/>
    <property type="match status" value="1"/>
</dbReference>
<dbReference type="CDD" id="cd02966">
    <property type="entry name" value="TlpA_like_family"/>
    <property type="match status" value="1"/>
</dbReference>
<proteinExistence type="predicted"/>
<keyword evidence="1" id="KW-0732">Signal</keyword>
<dbReference type="EMBL" id="JTDV01000016">
    <property type="protein sequence ID" value="KJD31219.1"/>
    <property type="molecule type" value="Genomic_DNA"/>
</dbReference>
<dbReference type="SUPFAM" id="SSF52833">
    <property type="entry name" value="Thioredoxin-like"/>
    <property type="match status" value="1"/>
</dbReference>
<dbReference type="AlphaFoldDB" id="A0A0D7VWM5"/>
<accession>A0A0D7VWM5</accession>
<organism evidence="3 4">
    <name type="scientific">Neotamlana nanhaiensis</name>
    <dbReference type="NCBI Taxonomy" id="1382798"/>
    <lineage>
        <taxon>Bacteria</taxon>
        <taxon>Pseudomonadati</taxon>
        <taxon>Bacteroidota</taxon>
        <taxon>Flavobacteriia</taxon>
        <taxon>Flavobacteriales</taxon>
        <taxon>Flavobacteriaceae</taxon>
        <taxon>Neotamlana</taxon>
    </lineage>
</organism>
<dbReference type="STRING" id="1382798.PK35_15380"/>
<dbReference type="InterPro" id="IPR013766">
    <property type="entry name" value="Thioredoxin_domain"/>
</dbReference>